<protein>
    <submittedName>
        <fullName evidence="1">Uncharacterized protein</fullName>
    </submittedName>
</protein>
<accession>A0A4U9TN65</accession>
<organism evidence="1">
    <name type="scientific">Serratia fonticola</name>
    <dbReference type="NCBI Taxonomy" id="47917"/>
    <lineage>
        <taxon>Bacteria</taxon>
        <taxon>Pseudomonadati</taxon>
        <taxon>Pseudomonadota</taxon>
        <taxon>Gammaproteobacteria</taxon>
        <taxon>Enterobacterales</taxon>
        <taxon>Yersiniaceae</taxon>
        <taxon>Serratia</taxon>
    </lineage>
</organism>
<gene>
    <name evidence="1" type="ORF">NCTC12965_00394</name>
</gene>
<proteinExistence type="predicted"/>
<name>A0A4U9TN65_SERFO</name>
<dbReference type="AlphaFoldDB" id="A0A4U9TN65"/>
<evidence type="ECO:0000313" key="1">
    <source>
        <dbReference type="EMBL" id="VTR17634.1"/>
    </source>
</evidence>
<dbReference type="EMBL" id="CABEEZ010000016">
    <property type="protein sequence ID" value="VTR17634.1"/>
    <property type="molecule type" value="Genomic_DNA"/>
</dbReference>
<reference evidence="1" key="1">
    <citation type="submission" date="2019-05" db="EMBL/GenBank/DDBJ databases">
        <authorList>
            <consortium name="Pathogen Informatics"/>
        </authorList>
    </citation>
    <scope>NUCLEOTIDE SEQUENCE [LARGE SCALE GENOMIC DNA]</scope>
    <source>
        <strain evidence="1">NCTC12965</strain>
    </source>
</reference>
<sequence>MHQMVELMSHVQVPVEQLNSGFIERPDTVFQAKKHKMRRADILREMAPSGRPFSHDIRPGQKWGKLYHCQSGRGLHSPMLAERVAAMRESVRHDPCHQNLHLAFYDRSKLAQWIQQHPSVMLWVNRKLGRGYSGWQPYGAWSCPPEGVADILITASGITISLPSEKGHPLSIEEAIVPIRQLIRATRKAVRITGLSGVGKTRIVQALFDETVGSDALERTLAVYADTGDDPAPSAAAMLNDSSPTSTAQLWFSIIVPLSSMLPSRRELPLRGAG</sequence>